<keyword evidence="2" id="KW-0378">Hydrolase</keyword>
<evidence type="ECO:0000313" key="2">
    <source>
        <dbReference type="EMBL" id="CUK15839.1"/>
    </source>
</evidence>
<dbReference type="Proteomes" id="UP000051260">
    <property type="component" value="Unassembled WGS sequence"/>
</dbReference>
<dbReference type="PANTHER" id="PTHR43433:SF8">
    <property type="entry name" value="BIFUNCTIONAL LIPASE_ADENYLATE CYCLASE LIPJ"/>
    <property type="match status" value="1"/>
</dbReference>
<dbReference type="PANTHER" id="PTHR43433">
    <property type="entry name" value="HYDROLASE, ALPHA/BETA FOLD FAMILY PROTEIN"/>
    <property type="match status" value="1"/>
</dbReference>
<dbReference type="SMART" id="SM00044">
    <property type="entry name" value="CYCc"/>
    <property type="match status" value="1"/>
</dbReference>
<dbReference type="InterPro" id="IPR000073">
    <property type="entry name" value="AB_hydrolase_1"/>
</dbReference>
<name>A0A0P1IJ17_9RHOB</name>
<dbReference type="STRING" id="1715692.RUE5091_03919"/>
<dbReference type="InterPro" id="IPR029058">
    <property type="entry name" value="AB_hydrolase_fold"/>
</dbReference>
<dbReference type="CDD" id="cd07302">
    <property type="entry name" value="CHD"/>
    <property type="match status" value="1"/>
</dbReference>
<sequence>MERPRTQYAKAGDIHIAYQVFGTGPIDLLWAQGWATHIEYAWESPDYARFLTKISRFARVIFFDKRGVGMSDRDVGYPTLEERSQDINAVLDAVGTERVAIFGMSEGGAISSVFAATYPERVSHLILNGSRPRYKWAPDYPLGLKPDELEKAIKYFSGYADGDFIGLDGAPSISDDPAAQRWLDTYFRYAASPRALMKLSQMNFDIDYRHILEAIRTPTLVMHRKGDRWCDVGHARYLADNIKGAELRILPGEDHIAWYGDQDQMVSEIRAFVTGEAASESTERKLLTLVFLDVVDSTERLTEMGDERWHSVLNQLDLTVQRRVAAFGGTTIKHTGDGYLLSFRGPTSALDCAQFLRNDMANLGLKSRTGVHTGECEIRGEDLAGVAVHVAARLMSEANPDEILTSQTVKDLTFGSDHSFCELGRRELRGTSGEWALFAIEN</sequence>
<dbReference type="GO" id="GO:0035556">
    <property type="term" value="P:intracellular signal transduction"/>
    <property type="evidence" value="ECO:0007669"/>
    <property type="project" value="InterPro"/>
</dbReference>
<dbReference type="OrthoDB" id="7267294at2"/>
<dbReference type="InterPro" id="IPR001054">
    <property type="entry name" value="A/G_cyclase"/>
</dbReference>
<dbReference type="InterPro" id="IPR022742">
    <property type="entry name" value="Hydrolase_4"/>
</dbReference>
<dbReference type="EMBL" id="CYUD01000015">
    <property type="protein sequence ID" value="CUK15839.1"/>
    <property type="molecule type" value="Genomic_DNA"/>
</dbReference>
<proteinExistence type="predicted"/>
<dbReference type="GO" id="GO:0009190">
    <property type="term" value="P:cyclic nucleotide biosynthetic process"/>
    <property type="evidence" value="ECO:0007669"/>
    <property type="project" value="InterPro"/>
</dbReference>
<feature type="domain" description="Guanylate cyclase" evidence="1">
    <location>
        <begin position="288"/>
        <end position="395"/>
    </location>
</feature>
<evidence type="ECO:0000259" key="1">
    <source>
        <dbReference type="PROSITE" id="PS50125"/>
    </source>
</evidence>
<dbReference type="SUPFAM" id="SSF53474">
    <property type="entry name" value="alpha/beta-Hydrolases"/>
    <property type="match status" value="1"/>
</dbReference>
<organism evidence="2 3">
    <name type="scientific">Ruegeria denitrificans</name>
    <dbReference type="NCBI Taxonomy" id="1715692"/>
    <lineage>
        <taxon>Bacteria</taxon>
        <taxon>Pseudomonadati</taxon>
        <taxon>Pseudomonadota</taxon>
        <taxon>Alphaproteobacteria</taxon>
        <taxon>Rhodobacterales</taxon>
        <taxon>Roseobacteraceae</taxon>
        <taxon>Ruegeria</taxon>
    </lineage>
</organism>
<dbReference type="Pfam" id="PF00211">
    <property type="entry name" value="Guanylate_cyc"/>
    <property type="match status" value="1"/>
</dbReference>
<dbReference type="RefSeq" id="WP_058283553.1">
    <property type="nucleotide sequence ID" value="NZ_CYUD01000015.1"/>
</dbReference>
<dbReference type="PRINTS" id="PR00111">
    <property type="entry name" value="ABHYDROLASE"/>
</dbReference>
<gene>
    <name evidence="2" type="ORF">RUE5091_03919</name>
</gene>
<dbReference type="Gene3D" id="3.40.50.1820">
    <property type="entry name" value="alpha/beta hydrolase"/>
    <property type="match status" value="1"/>
</dbReference>
<dbReference type="EC" id="3.1.1.2" evidence="2"/>
<dbReference type="PROSITE" id="PS50125">
    <property type="entry name" value="GUANYLATE_CYCLASE_2"/>
    <property type="match status" value="1"/>
</dbReference>
<dbReference type="SUPFAM" id="SSF55073">
    <property type="entry name" value="Nucleotide cyclase"/>
    <property type="match status" value="1"/>
</dbReference>
<accession>A0A0P1IJ17</accession>
<dbReference type="Gene3D" id="3.30.70.1230">
    <property type="entry name" value="Nucleotide cyclase"/>
    <property type="match status" value="1"/>
</dbReference>
<keyword evidence="3" id="KW-1185">Reference proteome</keyword>
<dbReference type="Pfam" id="PF12146">
    <property type="entry name" value="Hydrolase_4"/>
    <property type="match status" value="1"/>
</dbReference>
<dbReference type="GO" id="GO:0004064">
    <property type="term" value="F:arylesterase activity"/>
    <property type="evidence" value="ECO:0007669"/>
    <property type="project" value="UniProtKB-EC"/>
</dbReference>
<dbReference type="AlphaFoldDB" id="A0A0P1IJ17"/>
<reference evidence="3" key="1">
    <citation type="submission" date="2015-09" db="EMBL/GenBank/DDBJ databases">
        <authorList>
            <person name="Rodrigo-Torres L."/>
            <person name="Arahal D.R."/>
        </authorList>
    </citation>
    <scope>NUCLEOTIDE SEQUENCE [LARGE SCALE GENOMIC DNA]</scope>
    <source>
        <strain evidence="3">CECT 5091</strain>
    </source>
</reference>
<dbReference type="GO" id="GO:0004016">
    <property type="term" value="F:adenylate cyclase activity"/>
    <property type="evidence" value="ECO:0007669"/>
    <property type="project" value="UniProtKB-ARBA"/>
</dbReference>
<dbReference type="InterPro" id="IPR029787">
    <property type="entry name" value="Nucleotide_cyclase"/>
</dbReference>
<evidence type="ECO:0000313" key="3">
    <source>
        <dbReference type="Proteomes" id="UP000051260"/>
    </source>
</evidence>
<protein>
    <submittedName>
        <fullName evidence="2">Arylesterase</fullName>
        <ecNumber evidence="2">3.1.1.2</ecNumber>
    </submittedName>
</protein>
<dbReference type="InterPro" id="IPR050471">
    <property type="entry name" value="AB_hydrolase"/>
</dbReference>